<comment type="caution">
    <text evidence="3">The sequence shown here is derived from an EMBL/GenBank/DDBJ whole genome shotgun (WGS) entry which is preliminary data.</text>
</comment>
<feature type="region of interest" description="Disordered" evidence="1">
    <location>
        <begin position="393"/>
        <end position="418"/>
    </location>
</feature>
<sequence length="418" mass="48583">MPEQRAPTTKRWPYLSASIPLRLSALKFAVGAFVITVALLTWTKYDSFSQTLDNLSYDWSVCQPDILSSVVEPAIEAQPEESHNGTNATQSLLPLKEAEALCAKHEMKPYPRREGHRKVYDLFLVGTELDWTEIRLNELAPYVDYFVVLEAENTFTNHSKPKYFKKNWKHFSQFESKIIYHVLNEDAIRHEGNPWQREKYQRNALVTQVFPNLLGDKAPQMGDVIMVSDVDELPRPETITKLRNCDIPARTGLQSRFFLYSFQLRRTDMEWYHPQATFWQGEKTILPESLRTDGVAYQFGNASWHCTNCFSTVADFVTKIKSFSHTDYNKPEFADPDEIVRRVRNGLDVFDRDYPYQRVESKQMDAPRYVIENRRKFGYLVDRDPPNANLYDYSATDDQDGYDKSEVDDSLVPYVQGS</sequence>
<keyword evidence="2" id="KW-0472">Membrane</keyword>
<keyword evidence="4" id="KW-1185">Reference proteome</keyword>
<accession>A0AAN7T250</accession>
<dbReference type="AlphaFoldDB" id="A0AAN7T250"/>
<dbReference type="Pfam" id="PF04724">
    <property type="entry name" value="Glyco_transf_17"/>
    <property type="match status" value="1"/>
</dbReference>
<keyword evidence="2" id="KW-1133">Transmembrane helix</keyword>
<dbReference type="GO" id="GO:0003830">
    <property type="term" value="F:beta-1,4-mannosylglycoprotein 4-beta-N-acetylglucosaminyltransferase activity"/>
    <property type="evidence" value="ECO:0007669"/>
    <property type="project" value="InterPro"/>
</dbReference>
<dbReference type="Proteomes" id="UP001309876">
    <property type="component" value="Unassembled WGS sequence"/>
</dbReference>
<proteinExistence type="predicted"/>
<evidence type="ECO:0008006" key="5">
    <source>
        <dbReference type="Google" id="ProtNLM"/>
    </source>
</evidence>
<reference evidence="3 4" key="1">
    <citation type="submission" date="2023-08" db="EMBL/GenBank/DDBJ databases">
        <title>Black Yeasts Isolated from many extreme environments.</title>
        <authorList>
            <person name="Coleine C."/>
            <person name="Stajich J.E."/>
            <person name="Selbmann L."/>
        </authorList>
    </citation>
    <scope>NUCLEOTIDE SEQUENCE [LARGE SCALE GENOMIC DNA]</scope>
    <source>
        <strain evidence="3 4">CCFEE 5910</strain>
    </source>
</reference>
<evidence type="ECO:0000313" key="3">
    <source>
        <dbReference type="EMBL" id="KAK5088026.1"/>
    </source>
</evidence>
<feature type="transmembrane region" description="Helical" evidence="2">
    <location>
        <begin position="21"/>
        <end position="42"/>
    </location>
</feature>
<dbReference type="EMBL" id="JAVRRJ010000002">
    <property type="protein sequence ID" value="KAK5088026.1"/>
    <property type="molecule type" value="Genomic_DNA"/>
</dbReference>
<keyword evidence="2" id="KW-0812">Transmembrane</keyword>
<protein>
    <recommendedName>
        <fullName evidence="5">Glycosyltransferase family 17 protein</fullName>
    </recommendedName>
</protein>
<dbReference type="PANTHER" id="PTHR12224">
    <property type="entry name" value="BETA-1,4-MANNOSYL-GLYCOPROTEIN BETA-1,4-N-ACETYLGLUCOSAMINYL-TRANSFERASE"/>
    <property type="match status" value="1"/>
</dbReference>
<dbReference type="GO" id="GO:0016020">
    <property type="term" value="C:membrane"/>
    <property type="evidence" value="ECO:0007669"/>
    <property type="project" value="InterPro"/>
</dbReference>
<organism evidence="3 4">
    <name type="scientific">Lithohypha guttulata</name>
    <dbReference type="NCBI Taxonomy" id="1690604"/>
    <lineage>
        <taxon>Eukaryota</taxon>
        <taxon>Fungi</taxon>
        <taxon>Dikarya</taxon>
        <taxon>Ascomycota</taxon>
        <taxon>Pezizomycotina</taxon>
        <taxon>Eurotiomycetes</taxon>
        <taxon>Chaetothyriomycetidae</taxon>
        <taxon>Chaetothyriales</taxon>
        <taxon>Trichomeriaceae</taxon>
        <taxon>Lithohypha</taxon>
    </lineage>
</organism>
<dbReference type="InterPro" id="IPR006813">
    <property type="entry name" value="Glyco_trans_17"/>
</dbReference>
<evidence type="ECO:0000313" key="4">
    <source>
        <dbReference type="Proteomes" id="UP001309876"/>
    </source>
</evidence>
<name>A0AAN7T250_9EURO</name>
<evidence type="ECO:0000256" key="2">
    <source>
        <dbReference type="SAM" id="Phobius"/>
    </source>
</evidence>
<dbReference type="GO" id="GO:0006044">
    <property type="term" value="P:N-acetylglucosamine metabolic process"/>
    <property type="evidence" value="ECO:0007669"/>
    <property type="project" value="TreeGrafter"/>
</dbReference>
<gene>
    <name evidence="3" type="ORF">LTR05_002242</name>
</gene>
<evidence type="ECO:0000256" key="1">
    <source>
        <dbReference type="SAM" id="MobiDB-lite"/>
    </source>
</evidence>
<dbReference type="PANTHER" id="PTHR12224:SF0">
    <property type="entry name" value="BETA-1,4-MANNOSYL-GLYCOPROTEIN 4-BETA-N-ACETYLGLUCOSAMINYLTRANSFERASE"/>
    <property type="match status" value="1"/>
</dbReference>